<gene>
    <name evidence="1" type="ORF">FHP25_25095</name>
</gene>
<comment type="caution">
    <text evidence="1">The sequence shown here is derived from an EMBL/GenBank/DDBJ whole genome shotgun (WGS) entry which is preliminary data.</text>
</comment>
<name>A0A5C8PG23_9HYPH</name>
<keyword evidence="2" id="KW-1185">Reference proteome</keyword>
<dbReference type="Proteomes" id="UP000321638">
    <property type="component" value="Unassembled WGS sequence"/>
</dbReference>
<proteinExistence type="predicted"/>
<accession>A0A5C8PG23</accession>
<evidence type="ECO:0000313" key="1">
    <source>
        <dbReference type="EMBL" id="TXL72576.1"/>
    </source>
</evidence>
<evidence type="ECO:0000313" key="2">
    <source>
        <dbReference type="Proteomes" id="UP000321638"/>
    </source>
</evidence>
<protein>
    <submittedName>
        <fullName evidence="1">Uncharacterized protein</fullName>
    </submittedName>
</protein>
<dbReference type="EMBL" id="VDUZ01000032">
    <property type="protein sequence ID" value="TXL72576.1"/>
    <property type="molecule type" value="Genomic_DNA"/>
</dbReference>
<dbReference type="RefSeq" id="WP_147849735.1">
    <property type="nucleotide sequence ID" value="NZ_VDUZ01000032.1"/>
</dbReference>
<sequence>MAKAQHEQECHRTVVSAVNDVIPVFVKAGAYGGSRTHLTLAEHYADGLGRFKAFLLEKWQAYLKPRVPLLTAEQQDAVKAAVVAAFNAALADFSDALLNLSPKPEYHRPFRDTAARLLAGLEAEIGIDMSTPPSGPTVHQTVTNTTHGNNSPINSGSGTQMQAVHTNASPTDLAVALGLLIAQIRAAQAAGTPALDDALRAVEDAKKEAEEAEPRFGRIGILLRGAKPFLETIALTKPAFEAVVAIAAAIGFHI</sequence>
<reference evidence="1 2" key="1">
    <citation type="submission" date="2019-06" db="EMBL/GenBank/DDBJ databases">
        <title>New taxonomy in bacterial strain CC-CFT640, isolated from vineyard.</title>
        <authorList>
            <person name="Lin S.-Y."/>
            <person name="Tsai C.-F."/>
            <person name="Young C.-C."/>
        </authorList>
    </citation>
    <scope>NUCLEOTIDE SEQUENCE [LARGE SCALE GENOMIC DNA]</scope>
    <source>
        <strain evidence="1 2">CC-CFT640</strain>
    </source>
</reference>
<organism evidence="1 2">
    <name type="scientific">Vineibacter terrae</name>
    <dbReference type="NCBI Taxonomy" id="2586908"/>
    <lineage>
        <taxon>Bacteria</taxon>
        <taxon>Pseudomonadati</taxon>
        <taxon>Pseudomonadota</taxon>
        <taxon>Alphaproteobacteria</taxon>
        <taxon>Hyphomicrobiales</taxon>
        <taxon>Vineibacter</taxon>
    </lineage>
</organism>
<dbReference type="AlphaFoldDB" id="A0A5C8PG23"/>